<accession>A0A182NWJ6</accession>
<evidence type="ECO:0000313" key="2">
    <source>
        <dbReference type="Proteomes" id="UP000075884"/>
    </source>
</evidence>
<organism evidence="1 2">
    <name type="scientific">Anopheles dirus</name>
    <dbReference type="NCBI Taxonomy" id="7168"/>
    <lineage>
        <taxon>Eukaryota</taxon>
        <taxon>Metazoa</taxon>
        <taxon>Ecdysozoa</taxon>
        <taxon>Arthropoda</taxon>
        <taxon>Hexapoda</taxon>
        <taxon>Insecta</taxon>
        <taxon>Pterygota</taxon>
        <taxon>Neoptera</taxon>
        <taxon>Endopterygota</taxon>
        <taxon>Diptera</taxon>
        <taxon>Nematocera</taxon>
        <taxon>Culicoidea</taxon>
        <taxon>Culicidae</taxon>
        <taxon>Anophelinae</taxon>
        <taxon>Anopheles</taxon>
    </lineage>
</organism>
<dbReference type="Proteomes" id="UP000075884">
    <property type="component" value="Unassembled WGS sequence"/>
</dbReference>
<reference evidence="2" key="1">
    <citation type="submission" date="2013-03" db="EMBL/GenBank/DDBJ databases">
        <title>The Genome Sequence of Anopheles dirus WRAIR2.</title>
        <authorList>
            <consortium name="The Broad Institute Genomics Platform"/>
            <person name="Neafsey D.E."/>
            <person name="Walton C."/>
            <person name="Walker B."/>
            <person name="Young S.K."/>
            <person name="Zeng Q."/>
            <person name="Gargeya S."/>
            <person name="Fitzgerald M."/>
            <person name="Haas B."/>
            <person name="Abouelleil A."/>
            <person name="Allen A.W."/>
            <person name="Alvarado L."/>
            <person name="Arachchi H.M."/>
            <person name="Berlin A.M."/>
            <person name="Chapman S.B."/>
            <person name="Gainer-Dewar J."/>
            <person name="Goldberg J."/>
            <person name="Griggs A."/>
            <person name="Gujja S."/>
            <person name="Hansen M."/>
            <person name="Howarth C."/>
            <person name="Imamovic A."/>
            <person name="Ireland A."/>
            <person name="Larimer J."/>
            <person name="McCowan C."/>
            <person name="Murphy C."/>
            <person name="Pearson M."/>
            <person name="Poon T.W."/>
            <person name="Priest M."/>
            <person name="Roberts A."/>
            <person name="Saif S."/>
            <person name="Shea T."/>
            <person name="Sisk P."/>
            <person name="Sykes S."/>
            <person name="Wortman J."/>
            <person name="Nusbaum C."/>
            <person name="Birren B."/>
        </authorList>
    </citation>
    <scope>NUCLEOTIDE SEQUENCE [LARGE SCALE GENOMIC DNA]</scope>
    <source>
        <strain evidence="2">WRAIR2</strain>
    </source>
</reference>
<protein>
    <submittedName>
        <fullName evidence="1">Uncharacterized protein</fullName>
    </submittedName>
</protein>
<reference evidence="1" key="2">
    <citation type="submission" date="2020-05" db="UniProtKB">
        <authorList>
            <consortium name="EnsemblMetazoa"/>
        </authorList>
    </citation>
    <scope>IDENTIFICATION</scope>
    <source>
        <strain evidence="1">WRAIR2</strain>
    </source>
</reference>
<dbReference type="EnsemblMetazoa" id="ADIR014265-RA">
    <property type="protein sequence ID" value="ADIR014265-PA"/>
    <property type="gene ID" value="ADIR014265"/>
</dbReference>
<keyword evidence="2" id="KW-1185">Reference proteome</keyword>
<dbReference type="AlphaFoldDB" id="A0A182NWJ6"/>
<name>A0A182NWJ6_9DIPT</name>
<proteinExistence type="predicted"/>
<evidence type="ECO:0000313" key="1">
    <source>
        <dbReference type="EnsemblMetazoa" id="ADIR014265-PA"/>
    </source>
</evidence>
<dbReference type="VEuPathDB" id="VectorBase:ADIR014265"/>
<sequence>IPLSRAAKHFPRPFCCHQHPISQHCRHLANSMECEELELEALSPFFNFDNADALLIVMHSMLEGKPSQMSLFAMVQPKY</sequence>